<comment type="caution">
    <text evidence="1">The sequence shown here is derived from an EMBL/GenBank/DDBJ whole genome shotgun (WGS) entry which is preliminary data.</text>
</comment>
<sequence>MSVRKTDSFLFCEVSEKFSLENCNTPCFTKRISVVFLRNYLKILKGKTIIF</sequence>
<organism evidence="1 2">
    <name type="scientific">Leptospira kirschneri serovar Bulgarica str. Nikolaevo</name>
    <dbReference type="NCBI Taxonomy" id="1240687"/>
    <lineage>
        <taxon>Bacteria</taxon>
        <taxon>Pseudomonadati</taxon>
        <taxon>Spirochaetota</taxon>
        <taxon>Spirochaetia</taxon>
        <taxon>Leptospirales</taxon>
        <taxon>Leptospiraceae</taxon>
        <taxon>Leptospira</taxon>
    </lineage>
</organism>
<gene>
    <name evidence="1" type="ORF">LEP1GSC008_0758</name>
</gene>
<reference evidence="1 2" key="1">
    <citation type="submission" date="2013-01" db="EMBL/GenBank/DDBJ databases">
        <authorList>
            <person name="Harkins D.M."/>
            <person name="Durkin A.S."/>
            <person name="Brinkac L.M."/>
            <person name="Haft D.H."/>
            <person name="Selengut J.D."/>
            <person name="Sanka R."/>
            <person name="DePew J."/>
            <person name="Purushe J."/>
            <person name="Galloway R.L."/>
            <person name="Vinetz J.M."/>
            <person name="Sutton G.G."/>
            <person name="Nierman W.C."/>
            <person name="Fouts D.E."/>
        </authorList>
    </citation>
    <scope>NUCLEOTIDE SEQUENCE [LARGE SCALE GENOMIC DNA]</scope>
    <source>
        <strain evidence="1 2">Nikolaevo</strain>
    </source>
</reference>
<dbReference type="PATRIC" id="fig|1240687.3.peg.818"/>
<dbReference type="EMBL" id="ANCE01000050">
    <property type="protein sequence ID" value="EMK25522.1"/>
    <property type="molecule type" value="Genomic_DNA"/>
</dbReference>
<protein>
    <submittedName>
        <fullName evidence="1">Uncharacterized protein</fullName>
    </submittedName>
</protein>
<dbReference type="Proteomes" id="UP000011980">
    <property type="component" value="Unassembled WGS sequence"/>
</dbReference>
<evidence type="ECO:0000313" key="2">
    <source>
        <dbReference type="Proteomes" id="UP000011980"/>
    </source>
</evidence>
<proteinExistence type="predicted"/>
<evidence type="ECO:0000313" key="1">
    <source>
        <dbReference type="EMBL" id="EMK25522.1"/>
    </source>
</evidence>
<dbReference type="AlphaFoldDB" id="M6FEN8"/>
<accession>M6FEN8</accession>
<name>M6FEN8_9LEPT</name>